<keyword evidence="1" id="KW-0812">Transmembrane</keyword>
<feature type="transmembrane region" description="Helical" evidence="1">
    <location>
        <begin position="31"/>
        <end position="49"/>
    </location>
</feature>
<dbReference type="RefSeq" id="WP_345010960.1">
    <property type="nucleotide sequence ID" value="NZ_BAABFC010000009.1"/>
</dbReference>
<dbReference type="Proteomes" id="UP001501321">
    <property type="component" value="Unassembled WGS sequence"/>
</dbReference>
<dbReference type="EMBL" id="BAABFC010000009">
    <property type="protein sequence ID" value="GAA4496463.1"/>
    <property type="molecule type" value="Genomic_DNA"/>
</dbReference>
<feature type="chain" id="PRO_5046101818" description="Secreted protein" evidence="2">
    <location>
        <begin position="22"/>
        <end position="65"/>
    </location>
</feature>
<sequence length="65" mass="5950">MKKIVATLAAALVLTSGAVFAEEAADAALGATGAAAGVGAAAVAVAIAASDSSDNTATTTVTATK</sequence>
<comment type="caution">
    <text evidence="3">The sequence shown here is derived from an EMBL/GenBank/DDBJ whole genome shotgun (WGS) entry which is preliminary data.</text>
</comment>
<keyword evidence="4" id="KW-1185">Reference proteome</keyword>
<name>A0ABP8Q2B4_9GAMM</name>
<reference evidence="4" key="1">
    <citation type="journal article" date="2019" name="Int. J. Syst. Evol. Microbiol.">
        <title>The Global Catalogue of Microorganisms (GCM) 10K type strain sequencing project: providing services to taxonomists for standard genome sequencing and annotation.</title>
        <authorList>
            <consortium name="The Broad Institute Genomics Platform"/>
            <consortium name="The Broad Institute Genome Sequencing Center for Infectious Disease"/>
            <person name="Wu L."/>
            <person name="Ma J."/>
        </authorList>
    </citation>
    <scope>NUCLEOTIDE SEQUENCE [LARGE SCALE GENOMIC DNA]</scope>
    <source>
        <strain evidence="4">JCM 32226</strain>
    </source>
</reference>
<accession>A0ABP8Q2B4</accession>
<organism evidence="3 4">
    <name type="scientific">Pseudaeromonas paramecii</name>
    <dbReference type="NCBI Taxonomy" id="2138166"/>
    <lineage>
        <taxon>Bacteria</taxon>
        <taxon>Pseudomonadati</taxon>
        <taxon>Pseudomonadota</taxon>
        <taxon>Gammaproteobacteria</taxon>
        <taxon>Aeromonadales</taxon>
        <taxon>Aeromonadaceae</taxon>
        <taxon>Pseudaeromonas</taxon>
    </lineage>
</organism>
<proteinExistence type="predicted"/>
<protein>
    <recommendedName>
        <fullName evidence="5">Secreted protein</fullName>
    </recommendedName>
</protein>
<evidence type="ECO:0000256" key="1">
    <source>
        <dbReference type="SAM" id="Phobius"/>
    </source>
</evidence>
<evidence type="ECO:0000256" key="2">
    <source>
        <dbReference type="SAM" id="SignalP"/>
    </source>
</evidence>
<evidence type="ECO:0008006" key="5">
    <source>
        <dbReference type="Google" id="ProtNLM"/>
    </source>
</evidence>
<keyword evidence="1" id="KW-1133">Transmembrane helix</keyword>
<evidence type="ECO:0000313" key="4">
    <source>
        <dbReference type="Proteomes" id="UP001501321"/>
    </source>
</evidence>
<keyword evidence="1" id="KW-0472">Membrane</keyword>
<keyword evidence="2" id="KW-0732">Signal</keyword>
<feature type="signal peptide" evidence="2">
    <location>
        <begin position="1"/>
        <end position="21"/>
    </location>
</feature>
<gene>
    <name evidence="3" type="ORF">GCM10023095_11490</name>
</gene>
<evidence type="ECO:0000313" key="3">
    <source>
        <dbReference type="EMBL" id="GAA4496463.1"/>
    </source>
</evidence>